<dbReference type="SUPFAM" id="SSF56436">
    <property type="entry name" value="C-type lectin-like"/>
    <property type="match status" value="2"/>
</dbReference>
<organism evidence="5 6">
    <name type="scientific">Elysia crispata</name>
    <name type="common">lettuce slug</name>
    <dbReference type="NCBI Taxonomy" id="231223"/>
    <lineage>
        <taxon>Eukaryota</taxon>
        <taxon>Metazoa</taxon>
        <taxon>Spiralia</taxon>
        <taxon>Lophotrochozoa</taxon>
        <taxon>Mollusca</taxon>
        <taxon>Gastropoda</taxon>
        <taxon>Heterobranchia</taxon>
        <taxon>Euthyneura</taxon>
        <taxon>Panpulmonata</taxon>
        <taxon>Sacoglossa</taxon>
        <taxon>Placobranchoidea</taxon>
        <taxon>Plakobranchidae</taxon>
        <taxon>Elysia</taxon>
    </lineage>
</organism>
<evidence type="ECO:0000256" key="2">
    <source>
        <dbReference type="SAM" id="MobiDB-lite"/>
    </source>
</evidence>
<comment type="caution">
    <text evidence="5">The sequence shown here is derived from an EMBL/GenBank/DDBJ whole genome shotgun (WGS) entry which is preliminary data.</text>
</comment>
<evidence type="ECO:0000256" key="3">
    <source>
        <dbReference type="SAM" id="Phobius"/>
    </source>
</evidence>
<dbReference type="SMART" id="SM00034">
    <property type="entry name" value="CLECT"/>
    <property type="match status" value="2"/>
</dbReference>
<accession>A0AAE1CR92</accession>
<gene>
    <name evidence="5" type="ORF">RRG08_058154</name>
</gene>
<protein>
    <recommendedName>
        <fullName evidence="4">C-type lectin domain-containing protein</fullName>
    </recommendedName>
</protein>
<keyword evidence="3" id="KW-0472">Membrane</keyword>
<dbReference type="Proteomes" id="UP001283361">
    <property type="component" value="Unassembled WGS sequence"/>
</dbReference>
<feature type="domain" description="C-type lectin" evidence="4">
    <location>
        <begin position="247"/>
        <end position="375"/>
    </location>
</feature>
<feature type="domain" description="C-type lectin" evidence="4">
    <location>
        <begin position="47"/>
        <end position="164"/>
    </location>
</feature>
<evidence type="ECO:0000313" key="6">
    <source>
        <dbReference type="Proteomes" id="UP001283361"/>
    </source>
</evidence>
<feature type="transmembrane region" description="Helical" evidence="3">
    <location>
        <begin position="485"/>
        <end position="506"/>
    </location>
</feature>
<keyword evidence="1" id="KW-1015">Disulfide bond</keyword>
<dbReference type="PANTHER" id="PTHR22803">
    <property type="entry name" value="MANNOSE, PHOSPHOLIPASE, LECTIN RECEPTOR RELATED"/>
    <property type="match status" value="1"/>
</dbReference>
<proteinExistence type="predicted"/>
<dbReference type="InterPro" id="IPR050111">
    <property type="entry name" value="C-type_lectin/snaclec_domain"/>
</dbReference>
<sequence length="558" mass="60032">MARHRPYVPSSTNTKIMATLKEAREPAVKIVEPSITKNGCPKGFSSFADECFFENLTPKTWKSARAVCKRAGPGIDLATVNSREAYDFIRKKLGNRPVIERWIGLSKQVSGTPYTWVSGERVQYLPWNSNYTGQEPTGYVALSLNSAQFFPKSNPNVVLPFLCGTKRVPDTASAAAAAGGADAGGAAAAVGGAAAVAGGAAAAAGGANIAEQHKAVDVRAADITQVGMARKTIGLHPPQCDEGWESFLDKCYKVIKELATHMNASHTCVLAEAELLSMHDPSECEFVRKYLLKDSPNELFWIGLANDENGKLEWTDGSPLDYSNLPPEMSVTAPERIAAPEKRDLRHLEKCFQISAKDSAWVSGDCFEEHCFVCSNNGASPVGAAEALTELQNSTTPLPTSPGSTRETSTSEVEWFFVNHGKPHEGNGAVAPKTIGKLPSYLLNGGPALGLFNVSGINLDPKTVVFKSDDSAESESEAEDNQKTLTIFFVVVGTIAAVVMAAIGVIKLRRFYGNSPSSWTSLRNSSRASVHSLDNVHQSLRDPETWDENQQADYGAME</sequence>
<evidence type="ECO:0000313" key="5">
    <source>
        <dbReference type="EMBL" id="KAK3729836.1"/>
    </source>
</evidence>
<evidence type="ECO:0000259" key="4">
    <source>
        <dbReference type="PROSITE" id="PS50041"/>
    </source>
</evidence>
<feature type="region of interest" description="Disordered" evidence="2">
    <location>
        <begin position="539"/>
        <end position="558"/>
    </location>
</feature>
<dbReference type="InterPro" id="IPR001304">
    <property type="entry name" value="C-type_lectin-like"/>
</dbReference>
<dbReference type="InterPro" id="IPR018378">
    <property type="entry name" value="C-type_lectin_CS"/>
</dbReference>
<name>A0AAE1CR92_9GAST</name>
<reference evidence="5" key="1">
    <citation type="journal article" date="2023" name="G3 (Bethesda)">
        <title>A reference genome for the long-term kleptoplast-retaining sea slug Elysia crispata morphotype clarki.</title>
        <authorList>
            <person name="Eastman K.E."/>
            <person name="Pendleton A.L."/>
            <person name="Shaikh M.A."/>
            <person name="Suttiyut T."/>
            <person name="Ogas R."/>
            <person name="Tomko P."/>
            <person name="Gavelis G."/>
            <person name="Widhalm J.R."/>
            <person name="Wisecaver J.H."/>
        </authorList>
    </citation>
    <scope>NUCLEOTIDE SEQUENCE</scope>
    <source>
        <strain evidence="5">ECLA1</strain>
    </source>
</reference>
<dbReference type="PROSITE" id="PS00615">
    <property type="entry name" value="C_TYPE_LECTIN_1"/>
    <property type="match status" value="1"/>
</dbReference>
<evidence type="ECO:0000256" key="1">
    <source>
        <dbReference type="ARBA" id="ARBA00023157"/>
    </source>
</evidence>
<dbReference type="InterPro" id="IPR016187">
    <property type="entry name" value="CTDL_fold"/>
</dbReference>
<keyword evidence="3" id="KW-1133">Transmembrane helix</keyword>
<dbReference type="Gene3D" id="3.10.100.10">
    <property type="entry name" value="Mannose-Binding Protein A, subunit A"/>
    <property type="match status" value="2"/>
</dbReference>
<keyword evidence="3" id="KW-0812">Transmembrane</keyword>
<dbReference type="EMBL" id="JAWDGP010007111">
    <property type="protein sequence ID" value="KAK3729836.1"/>
    <property type="molecule type" value="Genomic_DNA"/>
</dbReference>
<dbReference type="CDD" id="cd00037">
    <property type="entry name" value="CLECT"/>
    <property type="match status" value="2"/>
</dbReference>
<dbReference type="InterPro" id="IPR016186">
    <property type="entry name" value="C-type_lectin-like/link_sf"/>
</dbReference>
<keyword evidence="6" id="KW-1185">Reference proteome</keyword>
<dbReference type="PROSITE" id="PS50041">
    <property type="entry name" value="C_TYPE_LECTIN_2"/>
    <property type="match status" value="2"/>
</dbReference>
<dbReference type="AlphaFoldDB" id="A0AAE1CR92"/>
<dbReference type="Pfam" id="PF00059">
    <property type="entry name" value="Lectin_C"/>
    <property type="match status" value="2"/>
</dbReference>